<dbReference type="OrthoDB" id="5242853at2759"/>
<dbReference type="AlphaFoldDB" id="W3WKR4"/>
<gene>
    <name evidence="2" type="ORF">PFICI_14668</name>
</gene>
<accession>W3WKR4</accession>
<protein>
    <recommendedName>
        <fullName evidence="4">Fungal N-terminal domain-containing protein</fullName>
    </recommendedName>
</protein>
<dbReference type="OMA" id="CYCSSSG"/>
<keyword evidence="3" id="KW-1185">Reference proteome</keyword>
<dbReference type="eggNOG" id="ENOG502SNST">
    <property type="taxonomic scope" value="Eukaryota"/>
</dbReference>
<feature type="compositionally biased region" description="Basic residues" evidence="1">
    <location>
        <begin position="1173"/>
        <end position="1187"/>
    </location>
</feature>
<dbReference type="KEGG" id="pfy:PFICI_14668"/>
<evidence type="ECO:0000313" key="3">
    <source>
        <dbReference type="Proteomes" id="UP000030651"/>
    </source>
</evidence>
<dbReference type="GeneID" id="19279681"/>
<evidence type="ECO:0000256" key="1">
    <source>
        <dbReference type="SAM" id="MobiDB-lite"/>
    </source>
</evidence>
<reference evidence="3" key="1">
    <citation type="journal article" date="2015" name="BMC Genomics">
        <title>Genomic and transcriptomic analysis of the endophytic fungus Pestalotiopsis fici reveals its lifestyle and high potential for synthesis of natural products.</title>
        <authorList>
            <person name="Wang X."/>
            <person name="Zhang X."/>
            <person name="Liu L."/>
            <person name="Xiang M."/>
            <person name="Wang W."/>
            <person name="Sun X."/>
            <person name="Che Y."/>
            <person name="Guo L."/>
            <person name="Liu G."/>
            <person name="Guo L."/>
            <person name="Wang C."/>
            <person name="Yin W.B."/>
            <person name="Stadler M."/>
            <person name="Zhang X."/>
            <person name="Liu X."/>
        </authorList>
    </citation>
    <scope>NUCLEOTIDE SEQUENCE [LARGE SCALE GENOMIC DNA]</scope>
    <source>
        <strain evidence="3">W106-1 / CGMCC3.15140</strain>
    </source>
</reference>
<dbReference type="EMBL" id="KI912121">
    <property type="protein sequence ID" value="ETS73722.1"/>
    <property type="molecule type" value="Genomic_DNA"/>
</dbReference>
<proteinExistence type="predicted"/>
<name>W3WKR4_PESFW</name>
<feature type="region of interest" description="Disordered" evidence="1">
    <location>
        <begin position="1173"/>
        <end position="1206"/>
    </location>
</feature>
<dbReference type="RefSeq" id="XP_007841440.1">
    <property type="nucleotide sequence ID" value="XM_007843249.1"/>
</dbReference>
<dbReference type="HOGENOM" id="CLU_007966_0_0_1"/>
<organism evidence="2 3">
    <name type="scientific">Pestalotiopsis fici (strain W106-1 / CGMCC3.15140)</name>
    <dbReference type="NCBI Taxonomy" id="1229662"/>
    <lineage>
        <taxon>Eukaryota</taxon>
        <taxon>Fungi</taxon>
        <taxon>Dikarya</taxon>
        <taxon>Ascomycota</taxon>
        <taxon>Pezizomycotina</taxon>
        <taxon>Sordariomycetes</taxon>
        <taxon>Xylariomycetidae</taxon>
        <taxon>Amphisphaeriales</taxon>
        <taxon>Sporocadaceae</taxon>
        <taxon>Pestalotiopsis</taxon>
    </lineage>
</organism>
<evidence type="ECO:0008006" key="4">
    <source>
        <dbReference type="Google" id="ProtNLM"/>
    </source>
</evidence>
<sequence>MDPLSTIGVAAASVQFAGVAVQSLIKTIDLIRKIHDIPKDTKQLLDYIDRELALVNELLRPDTSTYAYISTNQYSQLSTPAIEARKALEEIQKTLQPLVTVLGDPHHRDGAGKRIVRLWKSINTVQTVKRVEEKMKTVERLKSSLMSHLQMAGLETQSVLRNRTTMIRDMTQSNSARVNETIQSLQHLHDTHDQNNYKLHSSMATITQEINATSREVVETRMLLSQEATSTTEAISGVRKHLAEVSKDHKALKIAVDRIETTFSDYKLAVHAHVRAENEAKAELRTQQVMDRTAFLEDLRNELQDQLRAVIPYLHAPGNAVPELETSTYEVNIPAGTASINCTAPMTTHTNRLQDSEHSENTVRSLRCKCNQGKITEVRNYGPLGFKIENHTPQNCPFHGKVSYWCYSIVAALSPWLQGALEFTIGASSRNRVWSITPSLRFRAIVRRVDSPFFTLFDEFVARCPTFSHLEAIGDSRPLLWRPGEGSGHLTWNHEFTRECMSDLIHGIKRTISLGQASASDVDENNNTLLTEIIYLVLLLGREVDHLTFELNELLEIAQGANVDPWAETGVEGRGYSTKPVKIRAMKPDFRPPTHCLNEAFMMRGDPLPTFIRNIIKYEGVTESLSTFQYPPGPFGSNIGMRRDWLRSIRAYPEIVEAWDSGLSMAILMRSLPGLQKFFNDEKLGYSHSHGRLTPIELAIGWPDGLRFFVGQGCQVSEAFGVSCELGDAESASILLSSPGVFCPFLPNLLWASAKKSKVIFQMAATELQHRLGELKRVASNHLTILETKEMGLDGPWMPTYGAHDIYSILARKIRIPPKLDVCQGCSPHCAHNTELWTPRESIKLHKILYDVGFVDLDAQCAHGFTPLAEFCIKSSSTRNKTLHGWTRSWNHGVAWFIERGASTTFDFRGNGQPIWPHLQFYISWMVGLIGDIDQRVSVACNEQLLGDQCACYCSSSGCIAPFAIWRCQSKCTAVETPLGPDCRCDRRLRFRMQRLSRWIKETRFSRAQEQSCYRRICRLELFERLGMVHTCCVAHSDYREAERAEIWAEDESASEQLESLMSIYDTAKMLYRGVSLSVFWAAWWGVVDKILPLFKAEELCSEPHLLLGLDSSNRERARAFVAQSRDERWGILMKDAGYEGWDFKEVIKDHFTKFLMQAKGYSQSRASWRRHRLVGRPRPPKKKRQEHGRSHNVLTPALDPDEDDE</sequence>
<dbReference type="InParanoid" id="W3WKR4"/>
<dbReference type="Proteomes" id="UP000030651">
    <property type="component" value="Unassembled WGS sequence"/>
</dbReference>
<evidence type="ECO:0000313" key="2">
    <source>
        <dbReference type="EMBL" id="ETS73722.1"/>
    </source>
</evidence>